<dbReference type="PANTHER" id="PTHR12935">
    <property type="entry name" value="GAMMA-GLUTAMYLCYCLOTRANSFERASE"/>
    <property type="match status" value="1"/>
</dbReference>
<proteinExistence type="predicted"/>
<dbReference type="Proteomes" id="UP000054321">
    <property type="component" value="Unassembled WGS sequence"/>
</dbReference>
<dbReference type="EMBL" id="KN832885">
    <property type="protein sequence ID" value="KIM96155.1"/>
    <property type="molecule type" value="Genomic_DNA"/>
</dbReference>
<dbReference type="InterPro" id="IPR013024">
    <property type="entry name" value="GGCT-like"/>
</dbReference>
<evidence type="ECO:0000256" key="1">
    <source>
        <dbReference type="ARBA" id="ARBA00012346"/>
    </source>
</evidence>
<dbReference type="InParanoid" id="A0A0C3GJ30"/>
<dbReference type="InterPro" id="IPR017939">
    <property type="entry name" value="G-Glutamylcylcotransferase"/>
</dbReference>
<dbReference type="OrthoDB" id="2924818at2759"/>
<dbReference type="SUPFAM" id="SSF110857">
    <property type="entry name" value="Gamma-glutamyl cyclotransferase-like"/>
    <property type="match status" value="1"/>
</dbReference>
<reference evidence="5 6" key="1">
    <citation type="submission" date="2014-04" db="EMBL/GenBank/DDBJ databases">
        <authorList>
            <consortium name="DOE Joint Genome Institute"/>
            <person name="Kuo A."/>
            <person name="Martino E."/>
            <person name="Perotto S."/>
            <person name="Kohler A."/>
            <person name="Nagy L.G."/>
            <person name="Floudas D."/>
            <person name="Copeland A."/>
            <person name="Barry K.W."/>
            <person name="Cichocki N."/>
            <person name="Veneault-Fourrey C."/>
            <person name="LaButti K."/>
            <person name="Lindquist E.A."/>
            <person name="Lipzen A."/>
            <person name="Lundell T."/>
            <person name="Morin E."/>
            <person name="Murat C."/>
            <person name="Sun H."/>
            <person name="Tunlid A."/>
            <person name="Henrissat B."/>
            <person name="Grigoriev I.V."/>
            <person name="Hibbett D.S."/>
            <person name="Martin F."/>
            <person name="Nordberg H.P."/>
            <person name="Cantor M.N."/>
            <person name="Hua S.X."/>
        </authorList>
    </citation>
    <scope>NUCLEOTIDE SEQUENCE [LARGE SCALE GENOMIC DNA]</scope>
    <source>
        <strain evidence="5 6">Zn</strain>
    </source>
</reference>
<dbReference type="AlphaFoldDB" id="A0A0C3GJ30"/>
<keyword evidence="6" id="KW-1185">Reference proteome</keyword>
<dbReference type="HOGENOM" id="CLU_048475_1_2_1"/>
<name>A0A0C3GJ30_OIDMZ</name>
<organism evidence="5 6">
    <name type="scientific">Oidiodendron maius (strain Zn)</name>
    <dbReference type="NCBI Taxonomy" id="913774"/>
    <lineage>
        <taxon>Eukaryota</taxon>
        <taxon>Fungi</taxon>
        <taxon>Dikarya</taxon>
        <taxon>Ascomycota</taxon>
        <taxon>Pezizomycotina</taxon>
        <taxon>Leotiomycetes</taxon>
        <taxon>Leotiomycetes incertae sedis</taxon>
        <taxon>Myxotrichaceae</taxon>
        <taxon>Oidiodendron</taxon>
    </lineage>
</organism>
<dbReference type="STRING" id="913774.A0A0C3GJ30"/>
<feature type="active site" description="Proton acceptor" evidence="3">
    <location>
        <position position="90"/>
    </location>
</feature>
<dbReference type="CDD" id="cd06661">
    <property type="entry name" value="GGCT_like"/>
    <property type="match status" value="1"/>
</dbReference>
<evidence type="ECO:0000313" key="5">
    <source>
        <dbReference type="EMBL" id="KIM96155.1"/>
    </source>
</evidence>
<dbReference type="PANTHER" id="PTHR12935:SF0">
    <property type="entry name" value="GAMMA-GLUTAMYLCYCLOTRANSFERASE"/>
    <property type="match status" value="1"/>
</dbReference>
<sequence>MSALEHNPPTILPICNRPKVYFAYGSNLHLRQMANRCPESRLLGIGRLWGHRWQINERGYANVVEHIASHVDGICYLLNETDEARLDINEGVGVGAYEKQILKLEVLCRPAILVGRDVVQIVNDGCLDHERSTADGPDYGLPRKSFKLSSSTQDSQASDFSKGGEFVEALVYASTRFTKDHYPREEYIGRMNSGFNDAILMGISSDYVDSIIKHLTPGVTKYLE</sequence>
<evidence type="ECO:0000256" key="4">
    <source>
        <dbReference type="PIRSR" id="PIRSR617939-2"/>
    </source>
</evidence>
<evidence type="ECO:0000313" key="6">
    <source>
        <dbReference type="Proteomes" id="UP000054321"/>
    </source>
</evidence>
<accession>A0A0C3GJ30</accession>
<dbReference type="GO" id="GO:0003839">
    <property type="term" value="F:gamma-glutamylcyclotransferase activity"/>
    <property type="evidence" value="ECO:0007669"/>
    <property type="project" value="UniProtKB-EC"/>
</dbReference>
<evidence type="ECO:0000256" key="2">
    <source>
        <dbReference type="ARBA" id="ARBA00023239"/>
    </source>
</evidence>
<feature type="binding site" evidence="4">
    <location>
        <begin position="21"/>
        <end position="26"/>
    </location>
    <ligand>
        <name>substrate</name>
    </ligand>
</feature>
<dbReference type="InterPro" id="IPR036568">
    <property type="entry name" value="GGCT-like_sf"/>
</dbReference>
<dbReference type="Gene3D" id="3.10.490.10">
    <property type="entry name" value="Gamma-glutamyl cyclotransferase-like"/>
    <property type="match status" value="1"/>
</dbReference>
<reference evidence="6" key="2">
    <citation type="submission" date="2015-01" db="EMBL/GenBank/DDBJ databases">
        <title>Evolutionary Origins and Diversification of the Mycorrhizal Mutualists.</title>
        <authorList>
            <consortium name="DOE Joint Genome Institute"/>
            <consortium name="Mycorrhizal Genomics Consortium"/>
            <person name="Kohler A."/>
            <person name="Kuo A."/>
            <person name="Nagy L.G."/>
            <person name="Floudas D."/>
            <person name="Copeland A."/>
            <person name="Barry K.W."/>
            <person name="Cichocki N."/>
            <person name="Veneault-Fourrey C."/>
            <person name="LaButti K."/>
            <person name="Lindquist E.A."/>
            <person name="Lipzen A."/>
            <person name="Lundell T."/>
            <person name="Morin E."/>
            <person name="Murat C."/>
            <person name="Riley R."/>
            <person name="Ohm R."/>
            <person name="Sun H."/>
            <person name="Tunlid A."/>
            <person name="Henrissat B."/>
            <person name="Grigoriev I.V."/>
            <person name="Hibbett D.S."/>
            <person name="Martin F."/>
        </authorList>
    </citation>
    <scope>NUCLEOTIDE SEQUENCE [LARGE SCALE GENOMIC DNA]</scope>
    <source>
        <strain evidence="6">Zn</strain>
    </source>
</reference>
<protein>
    <recommendedName>
        <fullName evidence="1">gamma-glutamylcyclotransferase</fullName>
        <ecNumber evidence="1">4.3.2.9</ecNumber>
    </recommendedName>
</protein>
<gene>
    <name evidence="5" type="ORF">OIDMADRAFT_183567</name>
</gene>
<evidence type="ECO:0000256" key="3">
    <source>
        <dbReference type="PIRSR" id="PIRSR617939-1"/>
    </source>
</evidence>
<keyword evidence="2" id="KW-0456">Lyase</keyword>
<dbReference type="EC" id="4.3.2.9" evidence="1"/>